<evidence type="ECO:0000313" key="2">
    <source>
        <dbReference type="EMBL" id="CCG53322.1"/>
    </source>
</evidence>
<dbReference type="KEGG" id="fin:KQS_06815"/>
<dbReference type="STRING" id="1094466.KQS_06815"/>
<proteinExistence type="predicted"/>
<name>H8XQM4_FLAIG</name>
<sequence>MKLNQWQTTIYENKWWSTAIVIVLSFLISIPVFVFFRKNIFDLNWEIPIDKIVLFLLIFSVFFYLVYKFRKKLILSFLIYLSTFIIASLEGNYSFFKVVDAYRIIVYNADDNYENEAVKPNTLLPFPNKKRVEESVDYLNPKVRNFALYCVNKHFKKEAKLQPENRKYIQYFAVFTEINSRWNYVNDPKTDEYFANASESLTYFSGDCDDHAILMAATIKSIGGTMRLIHTGRHMYPELLIGKAKDLEQVVYIIKNELFKNLTKGKVLFIHRDEDDKIWLNMDYTAHYPGGPFLGEEILGILRL</sequence>
<dbReference type="Gene3D" id="3.10.620.30">
    <property type="match status" value="1"/>
</dbReference>
<keyword evidence="3" id="KW-1185">Reference proteome</keyword>
<keyword evidence="1" id="KW-1133">Transmembrane helix</keyword>
<dbReference type="PATRIC" id="fig|1094466.5.peg.1342"/>
<feature type="transmembrane region" description="Helical" evidence="1">
    <location>
        <begin position="48"/>
        <end position="67"/>
    </location>
</feature>
<dbReference type="AlphaFoldDB" id="H8XQM4"/>
<reference evidence="2 3" key="1">
    <citation type="journal article" date="2012" name="J. Bacteriol.">
        <title>Complete Genome Sequence of Flavobacterium indicum GPSTA100-9T, Isolated from Warm Spring Water.</title>
        <authorList>
            <person name="Barbier P."/>
            <person name="Houel A."/>
            <person name="Loux V."/>
            <person name="Poulain J."/>
            <person name="Bernardet J.F."/>
            <person name="Touchon M."/>
            <person name="Duchaud E."/>
        </authorList>
    </citation>
    <scope>NUCLEOTIDE SEQUENCE [LARGE SCALE GENOMIC DNA]</scope>
    <source>
        <strain evidence="3">DSM 17447 / CIP 109464 / GPTSA100-9</strain>
    </source>
</reference>
<keyword evidence="1" id="KW-0812">Transmembrane</keyword>
<keyword evidence="1" id="KW-0472">Membrane</keyword>
<feature type="transmembrane region" description="Helical" evidence="1">
    <location>
        <begin position="73"/>
        <end position="93"/>
    </location>
</feature>
<evidence type="ECO:0000256" key="1">
    <source>
        <dbReference type="SAM" id="Phobius"/>
    </source>
</evidence>
<dbReference type="HOGENOM" id="CLU_896435_0_0_10"/>
<feature type="transmembrane region" description="Helical" evidence="1">
    <location>
        <begin position="15"/>
        <end position="36"/>
    </location>
</feature>
<evidence type="ECO:0008006" key="4">
    <source>
        <dbReference type="Google" id="ProtNLM"/>
    </source>
</evidence>
<gene>
    <name evidence="2" type="ordered locus">KQS_06815</name>
</gene>
<protein>
    <recommendedName>
        <fullName evidence="4">Transglutaminase-like domain-containing protein</fullName>
    </recommendedName>
</protein>
<reference evidence="3" key="2">
    <citation type="submission" date="2012-03" db="EMBL/GenBank/DDBJ databases">
        <title>Complete genome sequence of Flavobacterium indicum GPTSA100-9T, isolated from warm spring water.</title>
        <authorList>
            <person name="Barbier P."/>
            <person name="Houel A."/>
            <person name="Loux V."/>
            <person name="Poulain J."/>
            <person name="Bernardet J.-F."/>
            <person name="Touchon M."/>
            <person name="Duchaud E."/>
        </authorList>
    </citation>
    <scope>NUCLEOTIDE SEQUENCE [LARGE SCALE GENOMIC DNA]</scope>
    <source>
        <strain evidence="3">DSM 17447 / CIP 109464 / GPTSA100-9</strain>
    </source>
</reference>
<dbReference type="EMBL" id="HE774682">
    <property type="protein sequence ID" value="CCG53322.1"/>
    <property type="molecule type" value="Genomic_DNA"/>
</dbReference>
<dbReference type="Proteomes" id="UP000007599">
    <property type="component" value="Chromosome I"/>
</dbReference>
<organism evidence="2 3">
    <name type="scientific">Flavobacterium indicum (strain DSM 17447 / CIP 109464 / GPTSA100-9)</name>
    <dbReference type="NCBI Taxonomy" id="1094466"/>
    <lineage>
        <taxon>Bacteria</taxon>
        <taxon>Pseudomonadati</taxon>
        <taxon>Bacteroidota</taxon>
        <taxon>Flavobacteriia</taxon>
        <taxon>Flavobacteriales</taxon>
        <taxon>Flavobacteriaceae</taxon>
        <taxon>Flavobacterium</taxon>
    </lineage>
</organism>
<accession>H8XQM4</accession>
<dbReference type="eggNOG" id="COG1305">
    <property type="taxonomic scope" value="Bacteria"/>
</dbReference>
<evidence type="ECO:0000313" key="3">
    <source>
        <dbReference type="Proteomes" id="UP000007599"/>
    </source>
</evidence>